<dbReference type="PROSITE" id="PS00584">
    <property type="entry name" value="PFKB_KINASES_2"/>
    <property type="match status" value="1"/>
</dbReference>
<dbReference type="GO" id="GO:0016301">
    <property type="term" value="F:kinase activity"/>
    <property type="evidence" value="ECO:0007669"/>
    <property type="project" value="UniProtKB-KW"/>
</dbReference>
<evidence type="ECO:0000313" key="4">
    <source>
        <dbReference type="EMBL" id="MFD2101504.1"/>
    </source>
</evidence>
<reference evidence="5" key="1">
    <citation type="journal article" date="2019" name="Int. J. Syst. Evol. Microbiol.">
        <title>The Global Catalogue of Microorganisms (GCM) 10K type strain sequencing project: providing services to taxonomists for standard genome sequencing and annotation.</title>
        <authorList>
            <consortium name="The Broad Institute Genomics Platform"/>
            <consortium name="The Broad Institute Genome Sequencing Center for Infectious Disease"/>
            <person name="Wu L."/>
            <person name="Ma J."/>
        </authorList>
    </citation>
    <scope>NUCLEOTIDE SEQUENCE [LARGE SCALE GENOMIC DNA]</scope>
    <source>
        <strain evidence="5">JCM 3389</strain>
    </source>
</reference>
<name>A0ABW4Y2G8_9FLAO</name>
<dbReference type="Pfam" id="PF00294">
    <property type="entry name" value="PfkB"/>
    <property type="match status" value="1"/>
</dbReference>
<dbReference type="CDD" id="cd01166">
    <property type="entry name" value="KdgK"/>
    <property type="match status" value="1"/>
</dbReference>
<protein>
    <submittedName>
        <fullName evidence="4">Carbohydrate kinase family protein</fullName>
        <ecNumber evidence="4">2.7.1.-</ecNumber>
    </submittedName>
</protein>
<dbReference type="InterPro" id="IPR011611">
    <property type="entry name" value="PfkB_dom"/>
</dbReference>
<gene>
    <name evidence="4" type="ORF">ACFSJE_17070</name>
</gene>
<dbReference type="PANTHER" id="PTHR10584:SF166">
    <property type="entry name" value="RIBOKINASE"/>
    <property type="match status" value="1"/>
</dbReference>
<keyword evidence="5" id="KW-1185">Reference proteome</keyword>
<comment type="caution">
    <text evidence="4">The sequence shown here is derived from an EMBL/GenBank/DDBJ whole genome shotgun (WGS) entry which is preliminary data.</text>
</comment>
<dbReference type="InterPro" id="IPR002173">
    <property type="entry name" value="Carboh/pur_kinase_PfkB_CS"/>
</dbReference>
<evidence type="ECO:0000256" key="1">
    <source>
        <dbReference type="ARBA" id="ARBA00022679"/>
    </source>
</evidence>
<dbReference type="EC" id="2.7.1.-" evidence="4"/>
<evidence type="ECO:0000256" key="2">
    <source>
        <dbReference type="ARBA" id="ARBA00022777"/>
    </source>
</evidence>
<dbReference type="EMBL" id="JBHUHU010000005">
    <property type="protein sequence ID" value="MFD2101504.1"/>
    <property type="molecule type" value="Genomic_DNA"/>
</dbReference>
<dbReference type="InterPro" id="IPR029056">
    <property type="entry name" value="Ribokinase-like"/>
</dbReference>
<keyword evidence="1 4" id="KW-0808">Transferase</keyword>
<evidence type="ECO:0000259" key="3">
    <source>
        <dbReference type="Pfam" id="PF00294"/>
    </source>
</evidence>
<keyword evidence="2 4" id="KW-0418">Kinase</keyword>
<proteinExistence type="predicted"/>
<dbReference type="RefSeq" id="WP_379832079.1">
    <property type="nucleotide sequence ID" value="NZ_JBHUHU010000005.1"/>
</dbReference>
<organism evidence="4 5">
    <name type="scientific">Flagellimonas iocasae</name>
    <dbReference type="NCBI Taxonomy" id="2055905"/>
    <lineage>
        <taxon>Bacteria</taxon>
        <taxon>Pseudomonadati</taxon>
        <taxon>Bacteroidota</taxon>
        <taxon>Flavobacteriia</taxon>
        <taxon>Flavobacteriales</taxon>
        <taxon>Flavobacteriaceae</taxon>
        <taxon>Flagellimonas</taxon>
    </lineage>
</organism>
<dbReference type="SUPFAM" id="SSF53613">
    <property type="entry name" value="Ribokinase-like"/>
    <property type="match status" value="1"/>
</dbReference>
<sequence>MNKLKKKFDVIVVGELNVDLILNQIVGYPEIGKEILADQMTLALGSSSAICASNLSSLGLNVGFIGKLGKDLFGKFIIQELQKKGVDTSLIITDPNLITGATIALNYDEDRAMVTYQGAMTHLGIDDIRKEDLRLAQHLHFSSYFFQPGFHNELHNLFKMAQNEGLSTSLDVQWDPADQWDLDLEKVLPALDVFIPNEAELLKLSKQENLTEAIDVIKEKCNQLVVKCGNRGSVLCYDGKKVEKNAFTNKNVVDSIGAGDSFNAGYISKYVKGKSPEECQEFGNLIGAISTTDSGGTAAFKDLDAIMKIAKEKFNYIQH</sequence>
<dbReference type="PANTHER" id="PTHR10584">
    <property type="entry name" value="SUGAR KINASE"/>
    <property type="match status" value="1"/>
</dbReference>
<accession>A0ABW4Y2G8</accession>
<dbReference type="Proteomes" id="UP001597342">
    <property type="component" value="Unassembled WGS sequence"/>
</dbReference>
<feature type="domain" description="Carbohydrate kinase PfkB" evidence="3">
    <location>
        <begin position="9"/>
        <end position="298"/>
    </location>
</feature>
<dbReference type="Gene3D" id="3.40.1190.20">
    <property type="match status" value="1"/>
</dbReference>
<evidence type="ECO:0000313" key="5">
    <source>
        <dbReference type="Proteomes" id="UP001597342"/>
    </source>
</evidence>